<evidence type="ECO:0000256" key="4">
    <source>
        <dbReference type="ARBA" id="ARBA00023163"/>
    </source>
</evidence>
<comment type="similarity">
    <text evidence="1">Belongs to the ner transcriptional regulatory family.</text>
</comment>
<accession>A0A317PDX3</accession>
<evidence type="ECO:0000256" key="1">
    <source>
        <dbReference type="ARBA" id="ARBA00006157"/>
    </source>
</evidence>
<feature type="region of interest" description="Disordered" evidence="5">
    <location>
        <begin position="73"/>
        <end position="101"/>
    </location>
</feature>
<dbReference type="RefSeq" id="WP_110034029.1">
    <property type="nucleotide sequence ID" value="NZ_QGTR01000006.1"/>
</dbReference>
<reference evidence="7 8" key="1">
    <citation type="submission" date="2018-05" db="EMBL/GenBank/DDBJ databases">
        <title>Genomic Encyclopedia of Type Strains, Phase IV (KMG-IV): sequencing the most valuable type-strain genomes for metagenomic binning, comparative biology and taxonomic classification.</title>
        <authorList>
            <person name="Goeker M."/>
        </authorList>
    </citation>
    <scope>NUCLEOTIDE SEQUENCE [LARGE SCALE GENOMIC DNA]</scope>
    <source>
        <strain evidence="7 8">DSM 16791</strain>
    </source>
</reference>
<dbReference type="Pfam" id="PF13693">
    <property type="entry name" value="HTH_35"/>
    <property type="match status" value="1"/>
</dbReference>
<dbReference type="AlphaFoldDB" id="A0A317PDX3"/>
<organism evidence="7 8">
    <name type="scientific">Hoeflea marina</name>
    <dbReference type="NCBI Taxonomy" id="274592"/>
    <lineage>
        <taxon>Bacteria</taxon>
        <taxon>Pseudomonadati</taxon>
        <taxon>Pseudomonadota</taxon>
        <taxon>Alphaproteobacteria</taxon>
        <taxon>Hyphomicrobiales</taxon>
        <taxon>Rhizobiaceae</taxon>
        <taxon>Hoeflea</taxon>
    </lineage>
</organism>
<evidence type="ECO:0000313" key="8">
    <source>
        <dbReference type="Proteomes" id="UP000246352"/>
    </source>
</evidence>
<keyword evidence="3" id="KW-0238">DNA-binding</keyword>
<comment type="caution">
    <text evidence="7">The sequence shown here is derived from an EMBL/GenBank/DDBJ whole genome shotgun (WGS) entry which is preliminary data.</text>
</comment>
<evidence type="ECO:0000259" key="6">
    <source>
        <dbReference type="Pfam" id="PF13693"/>
    </source>
</evidence>
<protein>
    <submittedName>
        <fullName evidence="7">Nlp family transcriptional regulator</fullName>
    </submittedName>
</protein>
<dbReference type="SUPFAM" id="SSF47413">
    <property type="entry name" value="lambda repressor-like DNA-binding domains"/>
    <property type="match status" value="1"/>
</dbReference>
<dbReference type="Gene3D" id="1.10.260.40">
    <property type="entry name" value="lambda repressor-like DNA-binding domains"/>
    <property type="match status" value="1"/>
</dbReference>
<keyword evidence="4" id="KW-0804">Transcription</keyword>
<dbReference type="EMBL" id="QGTR01000006">
    <property type="protein sequence ID" value="PWV97739.1"/>
    <property type="molecule type" value="Genomic_DNA"/>
</dbReference>
<evidence type="ECO:0000256" key="2">
    <source>
        <dbReference type="ARBA" id="ARBA00023015"/>
    </source>
</evidence>
<sequence length="101" mass="11396">MHGTTSRVDPKVKEQSAIKARLLEAGITLADIDRKYGLSDGTARNTMREPNTRGECAIAAALGTRPHLLWKTRYRPSGQRRSPQDWTRVPTLRQRRNDQAA</sequence>
<proteinExistence type="inferred from homology"/>
<keyword evidence="2" id="KW-0805">Transcription regulation</keyword>
<name>A0A317PDX3_9HYPH</name>
<dbReference type="InterPro" id="IPR038722">
    <property type="entry name" value="Ner_HTH_dom"/>
</dbReference>
<dbReference type="OrthoDB" id="531446at2"/>
<keyword evidence="8" id="KW-1185">Reference proteome</keyword>
<evidence type="ECO:0000256" key="3">
    <source>
        <dbReference type="ARBA" id="ARBA00023125"/>
    </source>
</evidence>
<evidence type="ECO:0000256" key="5">
    <source>
        <dbReference type="SAM" id="MobiDB-lite"/>
    </source>
</evidence>
<dbReference type="GO" id="GO:0003677">
    <property type="term" value="F:DNA binding"/>
    <property type="evidence" value="ECO:0007669"/>
    <property type="project" value="UniProtKB-KW"/>
</dbReference>
<gene>
    <name evidence="7" type="ORF">DFR52_106264</name>
</gene>
<dbReference type="InterPro" id="IPR010982">
    <property type="entry name" value="Lambda_DNA-bd_dom_sf"/>
</dbReference>
<feature type="domain" description="Ner winged helix-turn-helix DNA-binding" evidence="6">
    <location>
        <begin position="15"/>
        <end position="82"/>
    </location>
</feature>
<dbReference type="Proteomes" id="UP000246352">
    <property type="component" value="Unassembled WGS sequence"/>
</dbReference>
<evidence type="ECO:0000313" key="7">
    <source>
        <dbReference type="EMBL" id="PWV97739.1"/>
    </source>
</evidence>